<proteinExistence type="predicted"/>
<evidence type="ECO:0000313" key="2">
    <source>
        <dbReference type="Proteomes" id="UP001439008"/>
    </source>
</evidence>
<comment type="caution">
    <text evidence="1">The sequence shown here is derived from an EMBL/GenBank/DDBJ whole genome shotgun (WGS) entry which is preliminary data.</text>
</comment>
<keyword evidence="2" id="KW-1185">Reference proteome</keyword>
<evidence type="ECO:0000313" key="1">
    <source>
        <dbReference type="EMBL" id="MES1919458.1"/>
    </source>
</evidence>
<accession>A0ABV2AIE6</accession>
<feature type="non-terminal residue" evidence="1">
    <location>
        <position position="142"/>
    </location>
</feature>
<name>A0ABV2AIE6_9EUKA</name>
<dbReference type="Proteomes" id="UP001439008">
    <property type="component" value="Unassembled WGS sequence"/>
</dbReference>
<organism evidence="1 2">
    <name type="scientific">Bonamia ostreae</name>
    <dbReference type="NCBI Taxonomy" id="126728"/>
    <lineage>
        <taxon>Eukaryota</taxon>
        <taxon>Sar</taxon>
        <taxon>Rhizaria</taxon>
        <taxon>Endomyxa</taxon>
        <taxon>Ascetosporea</taxon>
        <taxon>Haplosporida</taxon>
        <taxon>Bonamia</taxon>
    </lineage>
</organism>
<sequence length="142" mass="17002">MKTKNGSKFKKLRLMIMSKFLIDQTSIKFYKRKRMLLFRFMVEKLNLEKNKYALKNAEMDNVALFYLLAKSNLSRENEEKNMIISKLKHKSCCLANSRDKLVLNLHKSQNRENDLKNLLTKYKNRKNGWAKIKRKTFSSIFD</sequence>
<reference evidence="1 2" key="1">
    <citation type="journal article" date="2024" name="BMC Biol.">
        <title>Comparative genomics of Ascetosporea gives new insight into the evolutionary basis for animal parasitism in Rhizaria.</title>
        <authorList>
            <person name="Hiltunen Thoren M."/>
            <person name="Onut-Brannstrom I."/>
            <person name="Alfjorden A."/>
            <person name="Peckova H."/>
            <person name="Swords F."/>
            <person name="Hooper C."/>
            <person name="Holzer A.S."/>
            <person name="Bass D."/>
            <person name="Burki F."/>
        </authorList>
    </citation>
    <scope>NUCLEOTIDE SEQUENCE [LARGE SCALE GENOMIC DNA]</scope>
    <source>
        <strain evidence="1">20-A016</strain>
    </source>
</reference>
<protein>
    <submittedName>
        <fullName evidence="1">Uncharacterized protein</fullName>
    </submittedName>
</protein>
<gene>
    <name evidence="1" type="ORF">MHBO_001288</name>
</gene>
<dbReference type="EMBL" id="JBDODL010000294">
    <property type="protein sequence ID" value="MES1919458.1"/>
    <property type="molecule type" value="Genomic_DNA"/>
</dbReference>